<keyword evidence="3 6" id="KW-0812">Transmembrane</keyword>
<dbReference type="PANTHER" id="PTHR30250">
    <property type="entry name" value="PST FAMILY PREDICTED COLANIC ACID TRANSPORTER"/>
    <property type="match status" value="1"/>
</dbReference>
<gene>
    <name evidence="7" type="ORF">GCM10009810_19340</name>
</gene>
<feature type="transmembrane region" description="Helical" evidence="6">
    <location>
        <begin position="171"/>
        <end position="189"/>
    </location>
</feature>
<evidence type="ECO:0000313" key="8">
    <source>
        <dbReference type="Proteomes" id="UP001501475"/>
    </source>
</evidence>
<sequence length="423" mass="42753">MSAPVLTAAAPRRLSGLALGVLMTLANVLGYVFVLIATRALGPAQFGAFSAVNSTGLLLAIPVGAIQVVVARRQAVHPGTGLRIAAGLGLALAVLGALGSLLVVDAFHLSGPRTVVLAMANLLPMAITAALQGVLLGRGQLIAFGVSVLATAVARTVAVAVVGVLHGSIDALFAALLLAGVVGAVLPAWQARRELRDLAPGLGAGALPELLRANRTLGALVALSSVDLLLARHFLTPDDAGAYALGSVFSKVVMWGTQFLALGIVPALHPSTSRKRVLEAAGFVVAIGAVSVVGTMATAPLLVRAVGGAAYAHADGIIVWFVVLGVLLGLAQVLLYAGMATDDGRLGLVTWVATAVIVVVVVGWQHQHAYRILATALVATALVVAVGFAAVLLRSPRDLTEEESATALSELAPVLGGDPSLDA</sequence>
<evidence type="ECO:0000256" key="2">
    <source>
        <dbReference type="ARBA" id="ARBA00022475"/>
    </source>
</evidence>
<dbReference type="InterPro" id="IPR050833">
    <property type="entry name" value="Poly_Biosynth_Transport"/>
</dbReference>
<comment type="subcellular location">
    <subcellularLocation>
        <location evidence="1">Cell membrane</location>
        <topology evidence="1">Multi-pass membrane protein</topology>
    </subcellularLocation>
</comment>
<evidence type="ECO:0000256" key="3">
    <source>
        <dbReference type="ARBA" id="ARBA00022692"/>
    </source>
</evidence>
<feature type="transmembrane region" description="Helical" evidence="6">
    <location>
        <begin position="317"/>
        <end position="336"/>
    </location>
</feature>
<feature type="transmembrane region" description="Helical" evidence="6">
    <location>
        <begin position="372"/>
        <end position="393"/>
    </location>
</feature>
<dbReference type="EMBL" id="BAAAPN010000045">
    <property type="protein sequence ID" value="GAA1760042.1"/>
    <property type="molecule type" value="Genomic_DNA"/>
</dbReference>
<name>A0ABN2KMN4_9MICO</name>
<evidence type="ECO:0000256" key="1">
    <source>
        <dbReference type="ARBA" id="ARBA00004651"/>
    </source>
</evidence>
<feature type="transmembrane region" description="Helical" evidence="6">
    <location>
        <begin position="82"/>
        <end position="103"/>
    </location>
</feature>
<evidence type="ECO:0000256" key="4">
    <source>
        <dbReference type="ARBA" id="ARBA00022989"/>
    </source>
</evidence>
<comment type="caution">
    <text evidence="7">The sequence shown here is derived from an EMBL/GenBank/DDBJ whole genome shotgun (WGS) entry which is preliminary data.</text>
</comment>
<keyword evidence="2" id="KW-1003">Cell membrane</keyword>
<evidence type="ECO:0000313" key="7">
    <source>
        <dbReference type="EMBL" id="GAA1760042.1"/>
    </source>
</evidence>
<keyword evidence="5 6" id="KW-0472">Membrane</keyword>
<keyword evidence="8" id="KW-1185">Reference proteome</keyword>
<feature type="transmembrane region" description="Helical" evidence="6">
    <location>
        <begin position="142"/>
        <end position="165"/>
    </location>
</feature>
<dbReference type="RefSeq" id="WP_344065358.1">
    <property type="nucleotide sequence ID" value="NZ_BAAAPN010000045.1"/>
</dbReference>
<keyword evidence="4 6" id="KW-1133">Transmembrane helix</keyword>
<dbReference type="Proteomes" id="UP001501475">
    <property type="component" value="Unassembled WGS sequence"/>
</dbReference>
<accession>A0ABN2KMN4</accession>
<organism evidence="7 8">
    <name type="scientific">Nostocoides vanveenii</name>
    <dbReference type="NCBI Taxonomy" id="330835"/>
    <lineage>
        <taxon>Bacteria</taxon>
        <taxon>Bacillati</taxon>
        <taxon>Actinomycetota</taxon>
        <taxon>Actinomycetes</taxon>
        <taxon>Micrococcales</taxon>
        <taxon>Intrasporangiaceae</taxon>
        <taxon>Nostocoides</taxon>
    </lineage>
</organism>
<protein>
    <submittedName>
        <fullName evidence="7">Polysaccharide biosynthesis protein</fullName>
    </submittedName>
</protein>
<dbReference type="PANTHER" id="PTHR30250:SF11">
    <property type="entry name" value="O-ANTIGEN TRANSPORTER-RELATED"/>
    <property type="match status" value="1"/>
</dbReference>
<reference evidence="7 8" key="1">
    <citation type="journal article" date="2019" name="Int. J. Syst. Evol. Microbiol.">
        <title>The Global Catalogue of Microorganisms (GCM) 10K type strain sequencing project: providing services to taxonomists for standard genome sequencing and annotation.</title>
        <authorList>
            <consortium name="The Broad Institute Genomics Platform"/>
            <consortium name="The Broad Institute Genome Sequencing Center for Infectious Disease"/>
            <person name="Wu L."/>
            <person name="Ma J."/>
        </authorList>
    </citation>
    <scope>NUCLEOTIDE SEQUENCE [LARGE SCALE GENOMIC DNA]</scope>
    <source>
        <strain evidence="7 8">JCM 15591</strain>
    </source>
</reference>
<proteinExistence type="predicted"/>
<evidence type="ECO:0000256" key="6">
    <source>
        <dbReference type="SAM" id="Phobius"/>
    </source>
</evidence>
<feature type="transmembrane region" description="Helical" evidence="6">
    <location>
        <begin position="46"/>
        <end position="70"/>
    </location>
</feature>
<evidence type="ECO:0000256" key="5">
    <source>
        <dbReference type="ARBA" id="ARBA00023136"/>
    </source>
</evidence>
<feature type="transmembrane region" description="Helical" evidence="6">
    <location>
        <begin position="348"/>
        <end position="366"/>
    </location>
</feature>
<feature type="transmembrane region" description="Helical" evidence="6">
    <location>
        <begin position="277"/>
        <end position="297"/>
    </location>
</feature>
<feature type="transmembrane region" description="Helical" evidence="6">
    <location>
        <begin position="115"/>
        <end position="135"/>
    </location>
</feature>